<comment type="caution">
    <text evidence="2">The sequence shown here is derived from an EMBL/GenBank/DDBJ whole genome shotgun (WGS) entry which is preliminary data.</text>
</comment>
<sequence>MKSNLLSKTSRIWLRLTKWKLRWAIAPNSYISTLMILHEIALEDLEFYAIYDPNIFSVAVTILMFKPIEYLLEVAVCLFTSRWQCDR</sequence>
<dbReference type="EMBL" id="MRCB01000002">
    <property type="protein sequence ID" value="OKH26205.1"/>
    <property type="molecule type" value="Genomic_DNA"/>
</dbReference>
<accession>A0A1U7HRP8</accession>
<keyword evidence="1" id="KW-1133">Transmembrane helix</keyword>
<feature type="transmembrane region" description="Helical" evidence="1">
    <location>
        <begin position="21"/>
        <end position="41"/>
    </location>
</feature>
<proteinExistence type="predicted"/>
<keyword evidence="3" id="KW-1185">Reference proteome</keyword>
<evidence type="ECO:0000256" key="1">
    <source>
        <dbReference type="SAM" id="Phobius"/>
    </source>
</evidence>
<name>A0A1U7HRP8_9CYAN</name>
<evidence type="ECO:0000313" key="3">
    <source>
        <dbReference type="Proteomes" id="UP000186868"/>
    </source>
</evidence>
<keyword evidence="1" id="KW-0472">Membrane</keyword>
<dbReference type="RefSeq" id="WP_073598311.1">
    <property type="nucleotide sequence ID" value="NZ_MRCB01000002.1"/>
</dbReference>
<reference evidence="2 3" key="1">
    <citation type="submission" date="2016-11" db="EMBL/GenBank/DDBJ databases">
        <title>Draft Genome Sequences of Nine Cyanobacterial Strains from Diverse Habitats.</title>
        <authorList>
            <person name="Zhu T."/>
            <person name="Hou S."/>
            <person name="Lu X."/>
            <person name="Hess W.R."/>
        </authorList>
    </citation>
    <scope>NUCLEOTIDE SEQUENCE [LARGE SCALE GENOMIC DNA]</scope>
    <source>
        <strain evidence="2 3">NIES-593</strain>
    </source>
</reference>
<gene>
    <name evidence="2" type="ORF">NIES593_03800</name>
</gene>
<dbReference type="Proteomes" id="UP000186868">
    <property type="component" value="Unassembled WGS sequence"/>
</dbReference>
<protein>
    <submittedName>
        <fullName evidence="2">Uncharacterized protein</fullName>
    </submittedName>
</protein>
<evidence type="ECO:0000313" key="2">
    <source>
        <dbReference type="EMBL" id="OKH26205.1"/>
    </source>
</evidence>
<dbReference type="AlphaFoldDB" id="A0A1U7HRP8"/>
<keyword evidence="1" id="KW-0812">Transmembrane</keyword>
<organism evidence="2 3">
    <name type="scientific">Hydrococcus rivularis NIES-593</name>
    <dbReference type="NCBI Taxonomy" id="1921803"/>
    <lineage>
        <taxon>Bacteria</taxon>
        <taxon>Bacillati</taxon>
        <taxon>Cyanobacteriota</taxon>
        <taxon>Cyanophyceae</taxon>
        <taxon>Pleurocapsales</taxon>
        <taxon>Hydrococcaceae</taxon>
        <taxon>Hydrococcus</taxon>
    </lineage>
</organism>